<dbReference type="AlphaFoldDB" id="A0A518BPU2"/>
<evidence type="ECO:0000313" key="1">
    <source>
        <dbReference type="EMBL" id="QDU68989.1"/>
    </source>
</evidence>
<dbReference type="Pfam" id="PF07494">
    <property type="entry name" value="Reg_prop"/>
    <property type="match status" value="2"/>
</dbReference>
<keyword evidence="2" id="KW-1185">Reference proteome</keyword>
<accession>A0A518BPU2</accession>
<dbReference type="InterPro" id="IPR015943">
    <property type="entry name" value="WD40/YVTN_repeat-like_dom_sf"/>
</dbReference>
<name>A0A518BPU2_9BACT</name>
<dbReference type="EMBL" id="CP036287">
    <property type="protein sequence ID" value="QDU68989.1"/>
    <property type="molecule type" value="Genomic_DNA"/>
</dbReference>
<dbReference type="InterPro" id="IPR011110">
    <property type="entry name" value="Reg_prop"/>
</dbReference>
<dbReference type="SUPFAM" id="SSF63829">
    <property type="entry name" value="Calcium-dependent phosphotriesterase"/>
    <property type="match status" value="2"/>
</dbReference>
<gene>
    <name evidence="1" type="ORF">Pla133_41040</name>
</gene>
<dbReference type="RefSeq" id="WP_145068485.1">
    <property type="nucleotide sequence ID" value="NZ_CP036287.1"/>
</dbReference>
<proteinExistence type="predicted"/>
<organism evidence="1 2">
    <name type="scientific">Engelhardtia mirabilis</name>
    <dbReference type="NCBI Taxonomy" id="2528011"/>
    <lineage>
        <taxon>Bacteria</taxon>
        <taxon>Pseudomonadati</taxon>
        <taxon>Planctomycetota</taxon>
        <taxon>Planctomycetia</taxon>
        <taxon>Planctomycetia incertae sedis</taxon>
        <taxon>Engelhardtia</taxon>
    </lineage>
</organism>
<sequence length="357" mass="38834">MLLCCLVANAAIALVGQEPAEAAPPEVDPPSGRVVTEIDPRIWCVFEAQNGDLWLGSNGDGVYRYDGERAIHYTEADGLVGSQVRDIEQHVSGDVLVSTTGGVARFDGTRWSALAVEEPPEGGGWLLDENDTWLVVDPGHGGPCRYDGQHLYRLELPPGPRPAEPPDSNASFAPDGVYTIHRDRRGHLWFGTAVAGLSRFDGEKLAWMYEERLTTTPTGGAFGIRSIHEDRAGRFWICNTRQSFRVAPESRREGGFETLQYERSAGLPGADSDAAPNFTYFPSVTETDDGTLWFACGAGGVWRHDGESVTHFALGDEAYALSILGARDGKLWVGTLTQGVYVFDGERFAPLELDGSE</sequence>
<dbReference type="KEGG" id="pbap:Pla133_41040"/>
<dbReference type="Proteomes" id="UP000316921">
    <property type="component" value="Chromosome"/>
</dbReference>
<dbReference type="Gene3D" id="2.130.10.10">
    <property type="entry name" value="YVTN repeat-like/Quinoprotein amine dehydrogenase"/>
    <property type="match status" value="3"/>
</dbReference>
<protein>
    <submittedName>
        <fullName evidence="1">Two component regulator propeller</fullName>
    </submittedName>
</protein>
<reference evidence="1 2" key="1">
    <citation type="submission" date="2019-02" db="EMBL/GenBank/DDBJ databases">
        <title>Deep-cultivation of Planctomycetes and their phenomic and genomic characterization uncovers novel biology.</title>
        <authorList>
            <person name="Wiegand S."/>
            <person name="Jogler M."/>
            <person name="Boedeker C."/>
            <person name="Pinto D."/>
            <person name="Vollmers J."/>
            <person name="Rivas-Marin E."/>
            <person name="Kohn T."/>
            <person name="Peeters S.H."/>
            <person name="Heuer A."/>
            <person name="Rast P."/>
            <person name="Oberbeckmann S."/>
            <person name="Bunk B."/>
            <person name="Jeske O."/>
            <person name="Meyerdierks A."/>
            <person name="Storesund J.E."/>
            <person name="Kallscheuer N."/>
            <person name="Luecker S."/>
            <person name="Lage O.M."/>
            <person name="Pohl T."/>
            <person name="Merkel B.J."/>
            <person name="Hornburger P."/>
            <person name="Mueller R.-W."/>
            <person name="Bruemmer F."/>
            <person name="Labrenz M."/>
            <person name="Spormann A.M."/>
            <person name="Op den Camp H."/>
            <person name="Overmann J."/>
            <person name="Amann R."/>
            <person name="Jetten M.S.M."/>
            <person name="Mascher T."/>
            <person name="Medema M.H."/>
            <person name="Devos D.P."/>
            <person name="Kaster A.-K."/>
            <person name="Ovreas L."/>
            <person name="Rohde M."/>
            <person name="Galperin M.Y."/>
            <person name="Jogler C."/>
        </authorList>
    </citation>
    <scope>NUCLEOTIDE SEQUENCE [LARGE SCALE GENOMIC DNA]</scope>
    <source>
        <strain evidence="1 2">Pla133</strain>
    </source>
</reference>
<evidence type="ECO:0000313" key="2">
    <source>
        <dbReference type="Proteomes" id="UP000316921"/>
    </source>
</evidence>